<feature type="chain" id="PRO_5009308974" evidence="1">
    <location>
        <begin position="20"/>
        <end position="117"/>
    </location>
</feature>
<feature type="signal peptide" evidence="1">
    <location>
        <begin position="1"/>
        <end position="19"/>
    </location>
</feature>
<dbReference type="WBParaSite" id="Csp11.Scaffold629.g9726.t1">
    <property type="protein sequence ID" value="Csp11.Scaffold629.g9726.t1"/>
    <property type="gene ID" value="Csp11.Scaffold629.g9726"/>
</dbReference>
<keyword evidence="1" id="KW-0732">Signal</keyword>
<name>A0A1I7UIR2_9PELO</name>
<evidence type="ECO:0000313" key="2">
    <source>
        <dbReference type="Proteomes" id="UP000095282"/>
    </source>
</evidence>
<dbReference type="eggNOG" id="ENOG502TJ1M">
    <property type="taxonomic scope" value="Eukaryota"/>
</dbReference>
<evidence type="ECO:0000313" key="3">
    <source>
        <dbReference type="WBParaSite" id="Csp11.Scaffold629.g9726.t1"/>
    </source>
</evidence>
<protein>
    <submittedName>
        <fullName evidence="3">Activin_recp domain-containing protein</fullName>
    </submittedName>
</protein>
<reference evidence="3" key="1">
    <citation type="submission" date="2016-11" db="UniProtKB">
        <authorList>
            <consortium name="WormBaseParasite"/>
        </authorList>
    </citation>
    <scope>IDENTIFICATION</scope>
</reference>
<keyword evidence="2" id="KW-1185">Reference proteome</keyword>
<sequence length="117" mass="12363">MHSILLISVSFLLLTGVSSLDCYFEAKNAGIQLNIHDGIDTCGSGDSYCFTLNYQGTFARGCSQTAQKIEGLRGPSLCTAEGCNDDKSFCCCSGNKCNSSSGISIVFAFLLVIGCSF</sequence>
<proteinExistence type="predicted"/>
<evidence type="ECO:0000256" key="1">
    <source>
        <dbReference type="SAM" id="SignalP"/>
    </source>
</evidence>
<accession>A0A1I7UIR2</accession>
<dbReference type="Proteomes" id="UP000095282">
    <property type="component" value="Unplaced"/>
</dbReference>
<organism evidence="2 3">
    <name type="scientific">Caenorhabditis tropicalis</name>
    <dbReference type="NCBI Taxonomy" id="1561998"/>
    <lineage>
        <taxon>Eukaryota</taxon>
        <taxon>Metazoa</taxon>
        <taxon>Ecdysozoa</taxon>
        <taxon>Nematoda</taxon>
        <taxon>Chromadorea</taxon>
        <taxon>Rhabditida</taxon>
        <taxon>Rhabditina</taxon>
        <taxon>Rhabditomorpha</taxon>
        <taxon>Rhabditoidea</taxon>
        <taxon>Rhabditidae</taxon>
        <taxon>Peloderinae</taxon>
        <taxon>Caenorhabditis</taxon>
    </lineage>
</organism>
<dbReference type="AlphaFoldDB" id="A0A1I7UIR2"/>